<evidence type="ECO:0000313" key="4">
    <source>
        <dbReference type="EMBL" id="ETI24081.1"/>
    </source>
</evidence>
<dbReference type="EMBL" id="KB822704">
    <property type="protein sequence ID" value="ETI24081.1"/>
    <property type="molecule type" value="Genomic_DNA"/>
</dbReference>
<dbReference type="RefSeq" id="XP_008726017.1">
    <property type="nucleotide sequence ID" value="XM_008727795.1"/>
</dbReference>
<dbReference type="GeneID" id="19981943"/>
<name>V9DBL5_9EURO</name>
<dbReference type="Pfam" id="PF08610">
    <property type="entry name" value="Pex16"/>
    <property type="match status" value="1"/>
</dbReference>
<gene>
    <name evidence="4" type="ORF">G647_03450</name>
</gene>
<dbReference type="OrthoDB" id="2021143at2759"/>
<dbReference type="AlphaFoldDB" id="V9DBL5"/>
<protein>
    <recommendedName>
        <fullName evidence="2">Peroxisomal membrane protein PEX16</fullName>
    </recommendedName>
</protein>
<dbReference type="GO" id="GO:0005778">
    <property type="term" value="C:peroxisomal membrane"/>
    <property type="evidence" value="ECO:0007669"/>
    <property type="project" value="UniProtKB-SubCell"/>
</dbReference>
<keyword evidence="2" id="KW-0962">Peroxisome biogenesis</keyword>
<comment type="similarity">
    <text evidence="1 2">Belongs to the peroxin-16 family.</text>
</comment>
<dbReference type="HOGENOM" id="CLU_036533_1_0_1"/>
<dbReference type="Proteomes" id="UP000030678">
    <property type="component" value="Unassembled WGS sequence"/>
</dbReference>
<dbReference type="GO" id="GO:0007031">
    <property type="term" value="P:peroxisome organization"/>
    <property type="evidence" value="ECO:0007669"/>
    <property type="project" value="UniProtKB-KW"/>
</dbReference>
<dbReference type="PANTHER" id="PTHR13299">
    <property type="entry name" value="PEROXISOMAL MEMBRANE PROTEIN PEX16"/>
    <property type="match status" value="1"/>
</dbReference>
<dbReference type="VEuPathDB" id="FungiDB:G647_03450"/>
<organism evidence="4 5">
    <name type="scientific">Cladophialophora carrionii CBS 160.54</name>
    <dbReference type="NCBI Taxonomy" id="1279043"/>
    <lineage>
        <taxon>Eukaryota</taxon>
        <taxon>Fungi</taxon>
        <taxon>Dikarya</taxon>
        <taxon>Ascomycota</taxon>
        <taxon>Pezizomycotina</taxon>
        <taxon>Eurotiomycetes</taxon>
        <taxon>Chaetothyriomycetidae</taxon>
        <taxon>Chaetothyriales</taxon>
        <taxon>Herpotrichiellaceae</taxon>
        <taxon>Cladophialophora</taxon>
    </lineage>
</organism>
<evidence type="ECO:0000256" key="1">
    <source>
        <dbReference type="ARBA" id="ARBA00009505"/>
    </source>
</evidence>
<evidence type="ECO:0000256" key="2">
    <source>
        <dbReference type="RuleBase" id="RU365003"/>
    </source>
</evidence>
<evidence type="ECO:0000313" key="5">
    <source>
        <dbReference type="Proteomes" id="UP000030678"/>
    </source>
</evidence>
<feature type="region of interest" description="Disordered" evidence="3">
    <location>
        <begin position="1"/>
        <end position="40"/>
    </location>
</feature>
<accession>V9DBL5</accession>
<reference evidence="4 5" key="1">
    <citation type="submission" date="2013-03" db="EMBL/GenBank/DDBJ databases">
        <title>The Genome Sequence of Cladophialophora carrionii CBS 160.54.</title>
        <authorList>
            <consortium name="The Broad Institute Genomics Platform"/>
            <person name="Cuomo C."/>
            <person name="de Hoog S."/>
            <person name="Gorbushina A."/>
            <person name="Walker B."/>
            <person name="Young S.K."/>
            <person name="Zeng Q."/>
            <person name="Gargeya S."/>
            <person name="Fitzgerald M."/>
            <person name="Haas B."/>
            <person name="Abouelleil A."/>
            <person name="Allen A.W."/>
            <person name="Alvarado L."/>
            <person name="Arachchi H.M."/>
            <person name="Berlin A.M."/>
            <person name="Chapman S.B."/>
            <person name="Gainer-Dewar J."/>
            <person name="Goldberg J."/>
            <person name="Griggs A."/>
            <person name="Gujja S."/>
            <person name="Hansen M."/>
            <person name="Howarth C."/>
            <person name="Imamovic A."/>
            <person name="Ireland A."/>
            <person name="Larimer J."/>
            <person name="McCowan C."/>
            <person name="Murphy C."/>
            <person name="Pearson M."/>
            <person name="Poon T.W."/>
            <person name="Priest M."/>
            <person name="Roberts A."/>
            <person name="Saif S."/>
            <person name="Shea T."/>
            <person name="Sisk P."/>
            <person name="Sykes S."/>
            <person name="Wortman J."/>
            <person name="Nusbaum C."/>
            <person name="Birren B."/>
        </authorList>
    </citation>
    <scope>NUCLEOTIDE SEQUENCE [LARGE SCALE GENOMIC DNA]</scope>
    <source>
        <strain evidence="4 5">CBS 160.54</strain>
    </source>
</reference>
<dbReference type="PANTHER" id="PTHR13299:SF0">
    <property type="entry name" value="PEROXISOMAL MEMBRANE PROTEIN PEX16"/>
    <property type="match status" value="1"/>
</dbReference>
<sequence length="518" mass="57507">MPRLESETDGAANQRTRPIDDVAGDPSLLTPSPIAHRPSPIAHRLSPIAGCSLKEASAVPLPLPSPTTPPGRIMASTAASSIRRGVHTTIHCLSSASAELTKAAVNLPSTYSNYVASNSSSVSTIESSLRSLTYLLPGARLHDTELASESVHTFVQLLSIYHDHILKNRAVILALSPTVLKAKNMKLQKPKPSLHARYTTFWTSSSSLYNKIATVLKIAQYTELLWEMIARRRGGEKTRWRVVVLLESFKAICRLLLMRLTNLRPTLTPPMPLREDFAPTSPEQQEEEFVEEEYTPDNFDVKNVLGDAGVPTPPLSDSGKQAPSSLSVNEPYSMPRTGLTLPTLPSPESVSAYLLNHVLTADDVKPAKQLLHRLTTMRGQAAEVLYTLRPLIYTLLMQRLARTYGYEGSKWKRHWTPWLVGVSIEYLARQLAKRDLAARVPGGARNGLSALEREELKKRGWNLAWWGMRGAFYENVTKGWIHGAAESLKGKPLLDLVGGIIEDYEYLWSNYYFSTSTM</sequence>
<evidence type="ECO:0000256" key="3">
    <source>
        <dbReference type="SAM" id="MobiDB-lite"/>
    </source>
</evidence>
<dbReference type="InterPro" id="IPR013919">
    <property type="entry name" value="Pex16"/>
</dbReference>
<proteinExistence type="inferred from homology"/>
<comment type="subcellular location">
    <subcellularLocation>
        <location evidence="2">Peroxisome membrane</location>
    </subcellularLocation>
</comment>
<keyword evidence="2" id="KW-0576">Peroxisome</keyword>